<evidence type="ECO:0000313" key="1">
    <source>
        <dbReference type="Proteomes" id="UP000515146"/>
    </source>
</evidence>
<dbReference type="InParanoid" id="A0A6P6XSQ1"/>
<accession>A0A6P6XSQ1</accession>
<protein>
    <submittedName>
        <fullName evidence="2">LYR motif-containing protein 1-like</fullName>
    </submittedName>
</protein>
<sequence>MAMANSRKEVFEFYRSVIRITKNWKAKNVADTEIEINFIKNTARQMAKEFKQIQSSEQKTKRLMEMNKWLQISEHYGIPYEKPYHLPSGSMRKF</sequence>
<dbReference type="RefSeq" id="XP_027195866.1">
    <property type="nucleotide sequence ID" value="XM_027340065.1"/>
</dbReference>
<dbReference type="OMA" id="PYPRPHY"/>
<name>A0A6P6XSQ1_DERPT</name>
<dbReference type="GO" id="GO:0005739">
    <property type="term" value="C:mitochondrion"/>
    <property type="evidence" value="ECO:0007669"/>
    <property type="project" value="TreeGrafter"/>
</dbReference>
<dbReference type="AlphaFoldDB" id="A0A6P6XSQ1"/>
<evidence type="ECO:0000313" key="2">
    <source>
        <dbReference type="RefSeq" id="XP_027195866.1"/>
    </source>
</evidence>
<reference evidence="2" key="1">
    <citation type="submission" date="2025-08" db="UniProtKB">
        <authorList>
            <consortium name="RefSeq"/>
        </authorList>
    </citation>
    <scope>IDENTIFICATION</scope>
    <source>
        <strain evidence="2">Airmid</strain>
    </source>
</reference>
<dbReference type="Proteomes" id="UP000515146">
    <property type="component" value="Unplaced"/>
</dbReference>
<organism evidence="1 2">
    <name type="scientific">Dermatophagoides pteronyssinus</name>
    <name type="common">European house dust mite</name>
    <dbReference type="NCBI Taxonomy" id="6956"/>
    <lineage>
        <taxon>Eukaryota</taxon>
        <taxon>Metazoa</taxon>
        <taxon>Ecdysozoa</taxon>
        <taxon>Arthropoda</taxon>
        <taxon>Chelicerata</taxon>
        <taxon>Arachnida</taxon>
        <taxon>Acari</taxon>
        <taxon>Acariformes</taxon>
        <taxon>Sarcoptiformes</taxon>
        <taxon>Astigmata</taxon>
        <taxon>Psoroptidia</taxon>
        <taxon>Analgoidea</taxon>
        <taxon>Pyroglyphidae</taxon>
        <taxon>Dermatophagoidinae</taxon>
        <taxon>Dermatophagoides</taxon>
    </lineage>
</organism>
<dbReference type="InterPro" id="IPR040330">
    <property type="entry name" value="LYRM1"/>
</dbReference>
<dbReference type="OrthoDB" id="6491413at2759"/>
<dbReference type="KEGG" id="dpte:113790399"/>
<dbReference type="PANTHER" id="PTHR14273">
    <property type="entry name" value="LYR MOTIF-CONTAINING PROTEIN 1"/>
    <property type="match status" value="1"/>
</dbReference>
<proteinExistence type="predicted"/>
<gene>
    <name evidence="2" type="primary">LOC113790399</name>
</gene>
<keyword evidence="1" id="KW-1185">Reference proteome</keyword>
<dbReference type="PANTHER" id="PTHR14273:SF0">
    <property type="entry name" value="LYR MOTIF-CONTAINING PROTEIN 1"/>
    <property type="match status" value="1"/>
</dbReference>